<accession>A0ABR6RJP1</accession>
<dbReference type="Proteomes" id="UP000562492">
    <property type="component" value="Unassembled WGS sequence"/>
</dbReference>
<dbReference type="EMBL" id="JACHKZ010000028">
    <property type="protein sequence ID" value="MBB6579376.1"/>
    <property type="molecule type" value="Genomic_DNA"/>
</dbReference>
<protein>
    <submittedName>
        <fullName evidence="2">Uncharacterized protein</fullName>
    </submittedName>
</protein>
<organism evidence="2 3">
    <name type="scientific">Comamonas odontotermitis</name>
    <dbReference type="NCBI Taxonomy" id="379895"/>
    <lineage>
        <taxon>Bacteria</taxon>
        <taxon>Pseudomonadati</taxon>
        <taxon>Pseudomonadota</taxon>
        <taxon>Betaproteobacteria</taxon>
        <taxon>Burkholderiales</taxon>
        <taxon>Comamonadaceae</taxon>
        <taxon>Comamonas</taxon>
    </lineage>
</organism>
<sequence>MTTHRLNDQKYSLKGAAQCSDKSGRKTGTLEVLAGANGANFSSESAPIHAQVVLQEGSGPNAEPIAYFTTEQARQLATALNAAAGGHDAVQLADC</sequence>
<feature type="region of interest" description="Disordered" evidence="1">
    <location>
        <begin position="1"/>
        <end position="24"/>
    </location>
</feature>
<evidence type="ECO:0000313" key="3">
    <source>
        <dbReference type="Proteomes" id="UP000562492"/>
    </source>
</evidence>
<evidence type="ECO:0000313" key="2">
    <source>
        <dbReference type="EMBL" id="MBB6579376.1"/>
    </source>
</evidence>
<evidence type="ECO:0000256" key="1">
    <source>
        <dbReference type="SAM" id="MobiDB-lite"/>
    </source>
</evidence>
<dbReference type="RefSeq" id="WP_184710674.1">
    <property type="nucleotide sequence ID" value="NZ_JACHKZ010000028.1"/>
</dbReference>
<reference evidence="2 3" key="1">
    <citation type="submission" date="2020-08" db="EMBL/GenBank/DDBJ databases">
        <title>Functional genomics of gut bacteria from endangered species of beetles.</title>
        <authorList>
            <person name="Carlos-Shanley C."/>
        </authorList>
    </citation>
    <scope>NUCLEOTIDE SEQUENCE [LARGE SCALE GENOMIC DNA]</scope>
    <source>
        <strain evidence="2 3">S00124</strain>
    </source>
</reference>
<keyword evidence="3" id="KW-1185">Reference proteome</keyword>
<gene>
    <name evidence="2" type="ORF">HNP33_003488</name>
</gene>
<proteinExistence type="predicted"/>
<name>A0ABR6RJP1_9BURK</name>
<comment type="caution">
    <text evidence="2">The sequence shown here is derived from an EMBL/GenBank/DDBJ whole genome shotgun (WGS) entry which is preliminary data.</text>
</comment>